<organism evidence="2">
    <name type="scientific">Kribbella sp. HUAS MG21</name>
    <dbReference type="NCBI Taxonomy" id="3160966"/>
    <lineage>
        <taxon>Bacteria</taxon>
        <taxon>Bacillati</taxon>
        <taxon>Actinomycetota</taxon>
        <taxon>Actinomycetes</taxon>
        <taxon>Propionibacteriales</taxon>
        <taxon>Kribbellaceae</taxon>
        <taxon>Kribbella</taxon>
    </lineage>
</organism>
<feature type="transmembrane region" description="Helical" evidence="1">
    <location>
        <begin position="97"/>
        <end position="116"/>
    </location>
</feature>
<protein>
    <recommendedName>
        <fullName evidence="3">PH domain-containing protein</fullName>
    </recommendedName>
</protein>
<dbReference type="RefSeq" id="WP_350280954.1">
    <property type="nucleotide sequence ID" value="NZ_CP158165.1"/>
</dbReference>
<feature type="transmembrane region" description="Helical" evidence="1">
    <location>
        <begin position="430"/>
        <end position="449"/>
    </location>
</feature>
<dbReference type="EMBL" id="CP158165">
    <property type="protein sequence ID" value="XBV28199.1"/>
    <property type="molecule type" value="Genomic_DNA"/>
</dbReference>
<evidence type="ECO:0000313" key="2">
    <source>
        <dbReference type="EMBL" id="XBV28199.1"/>
    </source>
</evidence>
<keyword evidence="1" id="KW-0812">Transmembrane</keyword>
<gene>
    <name evidence="2" type="ORF">ABN611_17605</name>
</gene>
<feature type="transmembrane region" description="Helical" evidence="1">
    <location>
        <begin position="241"/>
        <end position="259"/>
    </location>
</feature>
<evidence type="ECO:0008006" key="3">
    <source>
        <dbReference type="Google" id="ProtNLM"/>
    </source>
</evidence>
<dbReference type="AlphaFoldDB" id="A0AAU7TMK9"/>
<name>A0AAU7TMK9_9ACTN</name>
<reference evidence="2" key="1">
    <citation type="submission" date="2024-06" db="EMBL/GenBank/DDBJ databases">
        <title>Kribbella sp. strain HUAS MG21 genome sequences.</title>
        <authorList>
            <person name="Mo P."/>
        </authorList>
    </citation>
    <scope>NUCLEOTIDE SEQUENCE</scope>
    <source>
        <strain evidence="2">HUAS MG21</strain>
    </source>
</reference>
<sequence>MTGELAARWARTVVPSWLYRWLLPVLWLAAVVVSLVPGPGRCSPEDPTVCGPDPVTMLVISLLLASVVLLWWQPLVSAAAGVAFATGEILFDDVTSARIAWAVYGVACAGLLLWTLSSRASQRSITSSAPRQHVHVPPAARIGVTSRLIVAGVLVLFGVAAFAFMNRQDQREAEHVRRSVEQTAVVKNHTDDGDLVLQLPNGRTHTLFPLDDYPDGAQIPVRVDPQDPSWLRLRAEPADNTHWLGIAIGAWLLALLFLLRDLRFRRARPRRAWRGPALPVRIEPDATSAFAIRSADGLVLLGFLNAAPDDEEKEARLYDAVDALGEQAGQAPAKLRREWEETLFEYRRDALLVGDLTEGSWPTVMVGHQVLRPLAPFRAPRRLPWRTEAVVGLPKYFAPVAVEDEAPAVEAARVVPTLPWEVPLQPRPRWAMPVLIAVLVVVPIAVGTFAVWGEWFAAVVATGVGVQLVHFLGCRALYRVTASATYLWIRTGWLERRLPWRSVDVVEVEEDAVSLQAGDDWHVIGGIPEKQLPEVAAVFEALRLRSRTGLPEQAAGRRPSPVLLMNAALLVVCVLILVLARWSLF</sequence>
<feature type="transmembrane region" description="Helical" evidence="1">
    <location>
        <begin position="57"/>
        <end position="85"/>
    </location>
</feature>
<accession>A0AAU7TMK9</accession>
<feature type="transmembrane region" description="Helical" evidence="1">
    <location>
        <begin position="148"/>
        <end position="165"/>
    </location>
</feature>
<feature type="transmembrane region" description="Helical" evidence="1">
    <location>
        <begin position="563"/>
        <end position="584"/>
    </location>
</feature>
<feature type="transmembrane region" description="Helical" evidence="1">
    <location>
        <begin position="18"/>
        <end position="36"/>
    </location>
</feature>
<proteinExistence type="predicted"/>
<feature type="transmembrane region" description="Helical" evidence="1">
    <location>
        <begin position="455"/>
        <end position="478"/>
    </location>
</feature>
<evidence type="ECO:0000256" key="1">
    <source>
        <dbReference type="SAM" id="Phobius"/>
    </source>
</evidence>
<keyword evidence="1" id="KW-1133">Transmembrane helix</keyword>
<keyword evidence="1" id="KW-0472">Membrane</keyword>